<organism evidence="2 3">
    <name type="scientific">Apostasia shenzhenica</name>
    <dbReference type="NCBI Taxonomy" id="1088818"/>
    <lineage>
        <taxon>Eukaryota</taxon>
        <taxon>Viridiplantae</taxon>
        <taxon>Streptophyta</taxon>
        <taxon>Embryophyta</taxon>
        <taxon>Tracheophyta</taxon>
        <taxon>Spermatophyta</taxon>
        <taxon>Magnoliopsida</taxon>
        <taxon>Liliopsida</taxon>
        <taxon>Asparagales</taxon>
        <taxon>Orchidaceae</taxon>
        <taxon>Apostasioideae</taxon>
        <taxon>Apostasia</taxon>
    </lineage>
</organism>
<dbReference type="Proteomes" id="UP000236161">
    <property type="component" value="Unassembled WGS sequence"/>
</dbReference>
<dbReference type="InterPro" id="IPR018289">
    <property type="entry name" value="MULE_transposase_dom"/>
</dbReference>
<dbReference type="STRING" id="1088818.A0A2I0A2I2"/>
<dbReference type="PANTHER" id="PTHR31973">
    <property type="entry name" value="POLYPROTEIN, PUTATIVE-RELATED"/>
    <property type="match status" value="1"/>
</dbReference>
<accession>A0A2I0A2I2</accession>
<sequence length="221" mass="25827">MKLWRSREITRKIVFGEVEDSYQQLSIFYKELLQTYTGSHIILDYSLEDFTFQRFFLSFKVCVEGFIKGCRPLIGLDACHLKGKYLVMLISATALDGNRQLYPIAYAVVEGENKDSWQWFVSHLKHALGNIGENVAFISDMEKGIEDAVRTKCPRTEHRICMRHLWKNLKKTLRGDKVNILRNLVWSAANSFTEWKFHEIMTEIEVISPNLYAYLCKLNCK</sequence>
<dbReference type="AlphaFoldDB" id="A0A2I0A2I2"/>
<dbReference type="PANTHER" id="PTHR31973:SF187">
    <property type="entry name" value="MUTATOR TRANSPOSASE MUDRA PROTEIN"/>
    <property type="match status" value="1"/>
</dbReference>
<evidence type="ECO:0000259" key="1">
    <source>
        <dbReference type="Pfam" id="PF10551"/>
    </source>
</evidence>
<dbReference type="Pfam" id="PF10551">
    <property type="entry name" value="MULE"/>
    <property type="match status" value="1"/>
</dbReference>
<reference evidence="2 3" key="1">
    <citation type="journal article" date="2017" name="Nature">
        <title>The Apostasia genome and the evolution of orchids.</title>
        <authorList>
            <person name="Zhang G.Q."/>
            <person name="Liu K.W."/>
            <person name="Li Z."/>
            <person name="Lohaus R."/>
            <person name="Hsiao Y.Y."/>
            <person name="Niu S.C."/>
            <person name="Wang J.Y."/>
            <person name="Lin Y.C."/>
            <person name="Xu Q."/>
            <person name="Chen L.J."/>
            <person name="Yoshida K."/>
            <person name="Fujiwara S."/>
            <person name="Wang Z.W."/>
            <person name="Zhang Y.Q."/>
            <person name="Mitsuda N."/>
            <person name="Wang M."/>
            <person name="Liu G.H."/>
            <person name="Pecoraro L."/>
            <person name="Huang H.X."/>
            <person name="Xiao X.J."/>
            <person name="Lin M."/>
            <person name="Wu X.Y."/>
            <person name="Wu W.L."/>
            <person name="Chen Y.Y."/>
            <person name="Chang S.B."/>
            <person name="Sakamoto S."/>
            <person name="Ohme-Takagi M."/>
            <person name="Yagi M."/>
            <person name="Zeng S.J."/>
            <person name="Shen C.Y."/>
            <person name="Yeh C.M."/>
            <person name="Luo Y.B."/>
            <person name="Tsai W.C."/>
            <person name="Van de Peer Y."/>
            <person name="Liu Z.J."/>
        </authorList>
    </citation>
    <scope>NUCLEOTIDE SEQUENCE [LARGE SCALE GENOMIC DNA]</scope>
    <source>
        <strain evidence="3">cv. Shenzhen</strain>
        <tissue evidence="2">Stem</tissue>
    </source>
</reference>
<feature type="domain" description="MULE transposase" evidence="1">
    <location>
        <begin position="74"/>
        <end position="168"/>
    </location>
</feature>
<gene>
    <name evidence="2" type="ORF">AXF42_Ash004278</name>
</gene>
<evidence type="ECO:0000313" key="3">
    <source>
        <dbReference type="Proteomes" id="UP000236161"/>
    </source>
</evidence>
<protein>
    <recommendedName>
        <fullName evidence="1">MULE transposase domain-containing protein</fullName>
    </recommendedName>
</protein>
<dbReference type="EMBL" id="KZ452037">
    <property type="protein sequence ID" value="PKA49737.1"/>
    <property type="molecule type" value="Genomic_DNA"/>
</dbReference>
<name>A0A2I0A2I2_9ASPA</name>
<proteinExistence type="predicted"/>
<evidence type="ECO:0000313" key="2">
    <source>
        <dbReference type="EMBL" id="PKA49737.1"/>
    </source>
</evidence>
<dbReference type="OrthoDB" id="668975at2759"/>
<keyword evidence="3" id="KW-1185">Reference proteome</keyword>